<gene>
    <name evidence="2" type="ORF">PTTG_25755</name>
</gene>
<feature type="compositionally biased region" description="Polar residues" evidence="1">
    <location>
        <begin position="91"/>
        <end position="108"/>
    </location>
</feature>
<evidence type="ECO:0000313" key="3">
    <source>
        <dbReference type="EnsemblFungi" id="PTTG_25755-t43_1-p1"/>
    </source>
</evidence>
<reference evidence="2" key="2">
    <citation type="submission" date="2016-05" db="EMBL/GenBank/DDBJ databases">
        <title>Comparative analysis highlights variable genome content of wheat rusts and divergence of the mating loci.</title>
        <authorList>
            <person name="Cuomo C.A."/>
            <person name="Bakkeren G."/>
            <person name="Szabo L."/>
            <person name="Khalil H."/>
            <person name="Joly D."/>
            <person name="Goldberg J."/>
            <person name="Young S."/>
            <person name="Zeng Q."/>
            <person name="Fellers J."/>
        </authorList>
    </citation>
    <scope>NUCLEOTIDE SEQUENCE [LARGE SCALE GENOMIC DNA]</scope>
    <source>
        <strain evidence="2">1-1 BBBD Race 1</strain>
    </source>
</reference>
<sequence length="250" mass="27272">MKRCAFLKRYANNSDDSFHCCGRTEDLARDAYTIPNQAGSVDTLKPMGESTLYSLMEASSAPESSMRGGSTPIPTPPCAYYLPPPPARPLNNSKSLSNVDPTNLQRQKIPQRKLSFPDRTLAEQQFDNLPEVVKQKDHQIDSTLESPASSKKGTGLSMQGISNFFRRSPRQTATPMKGSSSTSTISPDSSNSINSTSSSSHFMTPTNARSKKTIESNLDVCFTESSKAMRLLGICNGTPRSKFMDPTDGN</sequence>
<dbReference type="EnsemblFungi" id="PTTG_25755-t43_1">
    <property type="protein sequence ID" value="PTTG_25755-t43_1-p1"/>
    <property type="gene ID" value="PTTG_25755"/>
</dbReference>
<evidence type="ECO:0000313" key="4">
    <source>
        <dbReference type="Proteomes" id="UP000005240"/>
    </source>
</evidence>
<reference evidence="2" key="1">
    <citation type="submission" date="2009-11" db="EMBL/GenBank/DDBJ databases">
        <authorList>
            <consortium name="The Broad Institute Genome Sequencing Platform"/>
            <person name="Ward D."/>
            <person name="Feldgarden M."/>
            <person name="Earl A."/>
            <person name="Young S.K."/>
            <person name="Zeng Q."/>
            <person name="Koehrsen M."/>
            <person name="Alvarado L."/>
            <person name="Berlin A."/>
            <person name="Bochicchio J."/>
            <person name="Borenstein D."/>
            <person name="Chapman S.B."/>
            <person name="Chen Z."/>
            <person name="Engels R."/>
            <person name="Freedman E."/>
            <person name="Gellesch M."/>
            <person name="Goldberg J."/>
            <person name="Griggs A."/>
            <person name="Gujja S."/>
            <person name="Heilman E."/>
            <person name="Heiman D."/>
            <person name="Hepburn T."/>
            <person name="Howarth C."/>
            <person name="Jen D."/>
            <person name="Larson L."/>
            <person name="Lewis B."/>
            <person name="Mehta T."/>
            <person name="Park D."/>
            <person name="Pearson M."/>
            <person name="Roberts A."/>
            <person name="Saif S."/>
            <person name="Shea T."/>
            <person name="Shenoy N."/>
            <person name="Sisk P."/>
            <person name="Stolte C."/>
            <person name="Sykes S."/>
            <person name="Thomson T."/>
            <person name="Walk T."/>
            <person name="White J."/>
            <person name="Yandava C."/>
            <person name="Izard J."/>
            <person name="Baranova O.V."/>
            <person name="Blanton J.M."/>
            <person name="Tanner A.C."/>
            <person name="Dewhirst F.E."/>
            <person name="Haas B."/>
            <person name="Nusbaum C."/>
            <person name="Birren B."/>
        </authorList>
    </citation>
    <scope>NUCLEOTIDE SEQUENCE [LARGE SCALE GENOMIC DNA]</scope>
    <source>
        <strain evidence="2">1-1 BBBD Race 1</strain>
    </source>
</reference>
<dbReference type="OrthoDB" id="10384913at2759"/>
<feature type="region of interest" description="Disordered" evidence="1">
    <location>
        <begin position="58"/>
        <end position="77"/>
    </location>
</feature>
<organism evidence="2">
    <name type="scientific">Puccinia triticina (isolate 1-1 / race 1 (BBBD))</name>
    <name type="common">Brown leaf rust fungus</name>
    <dbReference type="NCBI Taxonomy" id="630390"/>
    <lineage>
        <taxon>Eukaryota</taxon>
        <taxon>Fungi</taxon>
        <taxon>Dikarya</taxon>
        <taxon>Basidiomycota</taxon>
        <taxon>Pucciniomycotina</taxon>
        <taxon>Pucciniomycetes</taxon>
        <taxon>Pucciniales</taxon>
        <taxon>Pucciniaceae</taxon>
        <taxon>Puccinia</taxon>
    </lineage>
</organism>
<dbReference type="VEuPathDB" id="FungiDB:PTTG_25755"/>
<dbReference type="EMBL" id="ADAS02000008">
    <property type="protein sequence ID" value="OAV98358.1"/>
    <property type="molecule type" value="Genomic_DNA"/>
</dbReference>
<name>A0A180H1A8_PUCT1</name>
<evidence type="ECO:0000313" key="2">
    <source>
        <dbReference type="EMBL" id="OAV98358.1"/>
    </source>
</evidence>
<feature type="region of interest" description="Disordered" evidence="1">
    <location>
        <begin position="86"/>
        <end position="210"/>
    </location>
</feature>
<feature type="compositionally biased region" description="Low complexity" evidence="1">
    <location>
        <begin position="179"/>
        <end position="200"/>
    </location>
</feature>
<dbReference type="Proteomes" id="UP000005240">
    <property type="component" value="Unassembled WGS sequence"/>
</dbReference>
<reference evidence="3" key="4">
    <citation type="submission" date="2025-05" db="UniProtKB">
        <authorList>
            <consortium name="EnsemblFungi"/>
        </authorList>
    </citation>
    <scope>IDENTIFICATION</scope>
    <source>
        <strain evidence="3">isolate 1-1 / race 1 (BBBD)</strain>
    </source>
</reference>
<reference evidence="3 4" key="3">
    <citation type="journal article" date="2017" name="G3 (Bethesda)">
        <title>Comparative analysis highlights variable genome content of wheat rusts and divergence of the mating loci.</title>
        <authorList>
            <person name="Cuomo C.A."/>
            <person name="Bakkeren G."/>
            <person name="Khalil H.B."/>
            <person name="Panwar V."/>
            <person name="Joly D."/>
            <person name="Linning R."/>
            <person name="Sakthikumar S."/>
            <person name="Song X."/>
            <person name="Adiconis X."/>
            <person name="Fan L."/>
            <person name="Goldberg J.M."/>
            <person name="Levin J.Z."/>
            <person name="Young S."/>
            <person name="Zeng Q."/>
            <person name="Anikster Y."/>
            <person name="Bruce M."/>
            <person name="Wang M."/>
            <person name="Yin C."/>
            <person name="McCallum B."/>
            <person name="Szabo L.J."/>
            <person name="Hulbert S."/>
            <person name="Chen X."/>
            <person name="Fellers J.P."/>
        </authorList>
    </citation>
    <scope>NUCLEOTIDE SEQUENCE</scope>
    <source>
        <strain evidence="4">Isolate 1-1 / race 1 (BBBD)</strain>
        <strain evidence="3">isolate 1-1 / race 1 (BBBD)</strain>
    </source>
</reference>
<feature type="compositionally biased region" description="Polar residues" evidence="1">
    <location>
        <begin position="141"/>
        <end position="162"/>
    </location>
</feature>
<proteinExistence type="predicted"/>
<accession>A0A180H1A8</accession>
<dbReference type="AlphaFoldDB" id="A0A180H1A8"/>
<keyword evidence="4" id="KW-1185">Reference proteome</keyword>
<protein>
    <submittedName>
        <fullName evidence="2 3">Uncharacterized protein</fullName>
    </submittedName>
</protein>
<evidence type="ECO:0000256" key="1">
    <source>
        <dbReference type="SAM" id="MobiDB-lite"/>
    </source>
</evidence>